<feature type="compositionally biased region" description="Polar residues" evidence="1">
    <location>
        <begin position="447"/>
        <end position="460"/>
    </location>
</feature>
<feature type="compositionally biased region" description="Low complexity" evidence="1">
    <location>
        <begin position="367"/>
        <end position="377"/>
    </location>
</feature>
<feature type="compositionally biased region" description="Pro residues" evidence="1">
    <location>
        <begin position="27"/>
        <end position="38"/>
    </location>
</feature>
<dbReference type="Proteomes" id="UP000224634">
    <property type="component" value="Unassembled WGS sequence"/>
</dbReference>
<dbReference type="EMBL" id="PDNA01000139">
    <property type="protein sequence ID" value="PGH10959.1"/>
    <property type="molecule type" value="Genomic_DNA"/>
</dbReference>
<dbReference type="AlphaFoldDB" id="A0A2B7XPR7"/>
<evidence type="ECO:0000313" key="3">
    <source>
        <dbReference type="Proteomes" id="UP000224634"/>
    </source>
</evidence>
<dbReference type="STRING" id="1447883.A0A2B7XPR7"/>
<comment type="caution">
    <text evidence="2">The sequence shown here is derived from an EMBL/GenBank/DDBJ whole genome shotgun (WGS) entry which is preliminary data.</text>
</comment>
<evidence type="ECO:0000256" key="1">
    <source>
        <dbReference type="SAM" id="MobiDB-lite"/>
    </source>
</evidence>
<feature type="compositionally biased region" description="Basic and acidic residues" evidence="1">
    <location>
        <begin position="1"/>
        <end position="16"/>
    </location>
</feature>
<evidence type="ECO:0008006" key="4">
    <source>
        <dbReference type="Google" id="ProtNLM"/>
    </source>
</evidence>
<accession>A0A2B7XPR7</accession>
<protein>
    <recommendedName>
        <fullName evidence="4">Serine/arginine repetitive matrix protein 1</fullName>
    </recommendedName>
</protein>
<name>A0A2B7XPR7_POLH7</name>
<feature type="compositionally biased region" description="Low complexity" evidence="1">
    <location>
        <begin position="215"/>
        <end position="226"/>
    </location>
</feature>
<keyword evidence="3" id="KW-1185">Reference proteome</keyword>
<gene>
    <name evidence="2" type="ORF">AJ80_07316</name>
</gene>
<proteinExistence type="predicted"/>
<dbReference type="OrthoDB" id="5424692at2759"/>
<reference evidence="2 3" key="1">
    <citation type="submission" date="2017-10" db="EMBL/GenBank/DDBJ databases">
        <title>Comparative genomics in systemic dimorphic fungi from Ajellomycetaceae.</title>
        <authorList>
            <person name="Munoz J.F."/>
            <person name="Mcewen J.G."/>
            <person name="Clay O.K."/>
            <person name="Cuomo C.A."/>
        </authorList>
    </citation>
    <scope>NUCLEOTIDE SEQUENCE [LARGE SCALE GENOMIC DNA]</scope>
    <source>
        <strain evidence="2 3">UAMH7299</strain>
    </source>
</reference>
<sequence length="563" mass="62368">MDRDRDRRYDEVRRVGGESYRPSGRRSPPPRPRSPFRPPADTWAPPGRGRPRSRSPDTFRRRSRTPPFRGGRDATLSYNPRMRSPPRRLSPGRDARRSPPPRPLPRRSRSPPRYPRERSPPLKRMREPSPGPAYNPRSPKRERMVSPMRGDRFDRRRSPIHDAPYNNGPPRHPIRTRSPSPIRRDIRRDTYAERSWRRRSPSPPMARSGYNSAQASTATSRRSSPPVQLSDRVPTPSGPSGRPSAYGPARAQYDSHIPTRSPSYRPRSPPPHISRVDGPPSMRPSPPRGPARRAPSPRLQEPSPRANIDRDRAPPARNNDMPTRPREPSAREPQNNNLPKQPPTQPQAFNKMKSASPPTGPTPPTAPAAANRIASTTLLAAPTRPKGVSGPSPPIVRDAPSPRDRVPSGPAARRPSHHGPPTGPRGSYPPPTPTSGYDSHRPPPTFRQGSGSSSSTTYPRTQRFTNYLGSIPSIIRGGGGGGGGAKFLPSGLEPGTEKRLVQLEADKERLLEQIAEKQKVKRAGLREWERLSRESTTGALRSELAEGHLQRMTEGDVIGGAAF</sequence>
<feature type="compositionally biased region" description="Basic and acidic residues" evidence="1">
    <location>
        <begin position="182"/>
        <end position="195"/>
    </location>
</feature>
<feature type="region of interest" description="Disordered" evidence="1">
    <location>
        <begin position="1"/>
        <end position="460"/>
    </location>
</feature>
<feature type="compositionally biased region" description="Low complexity" evidence="1">
    <location>
        <begin position="17"/>
        <end position="26"/>
    </location>
</feature>
<feature type="compositionally biased region" description="Pro residues" evidence="1">
    <location>
        <begin position="421"/>
        <end position="433"/>
    </location>
</feature>
<feature type="compositionally biased region" description="Basic and acidic residues" evidence="1">
    <location>
        <begin position="139"/>
        <end position="160"/>
    </location>
</feature>
<evidence type="ECO:0000313" key="2">
    <source>
        <dbReference type="EMBL" id="PGH10959.1"/>
    </source>
</evidence>
<organism evidence="2 3">
    <name type="scientific">Polytolypa hystricis (strain UAMH7299)</name>
    <dbReference type="NCBI Taxonomy" id="1447883"/>
    <lineage>
        <taxon>Eukaryota</taxon>
        <taxon>Fungi</taxon>
        <taxon>Dikarya</taxon>
        <taxon>Ascomycota</taxon>
        <taxon>Pezizomycotina</taxon>
        <taxon>Eurotiomycetes</taxon>
        <taxon>Eurotiomycetidae</taxon>
        <taxon>Onygenales</taxon>
        <taxon>Onygenales incertae sedis</taxon>
        <taxon>Polytolypa</taxon>
    </lineage>
</organism>
<feature type="compositionally biased region" description="Basic and acidic residues" evidence="1">
    <location>
        <begin position="114"/>
        <end position="127"/>
    </location>
</feature>